<proteinExistence type="predicted"/>
<sequence>MATNKARNITDTTIKRLYALSGNQCAFPNCREKFVNSDNETNISNICHIEAAEQGGQRYNPNSNDDYRRSYDNLILLCANHHKVTDDVSAYSVSILREMKRNHETKVEQLLSEQNILSKYPSALSTVIGFIGKSIFEKTDTSEPIQAPAPDEKISYNNIIRFKPIIEEYAVYQGKLNRIYEEIENIGSTRKEFVLKNIKTLYLKEKGKYKTIDEIRTNADNIIESIENELWKIIEKSSNSIDLGYEVINISMQIILVDAFMRCDILEEPTK</sequence>
<dbReference type="InterPro" id="IPR046919">
    <property type="entry name" value="ABC-3C_CTD10"/>
</dbReference>
<evidence type="ECO:0000313" key="2">
    <source>
        <dbReference type="EMBL" id="KAA6302936.1"/>
    </source>
</evidence>
<dbReference type="AlphaFoldDB" id="A0A5M8P3N4"/>
<gene>
    <name evidence="2" type="ORF">EZS26_000831</name>
</gene>
<reference evidence="2 3" key="1">
    <citation type="submission" date="2019-03" db="EMBL/GenBank/DDBJ databases">
        <title>Single cell metagenomics reveals metabolic interactions within the superorganism composed of flagellate Streblomastix strix and complex community of Bacteroidetes bacteria on its surface.</title>
        <authorList>
            <person name="Treitli S.C."/>
            <person name="Kolisko M."/>
            <person name="Husnik F."/>
            <person name="Keeling P."/>
            <person name="Hampl V."/>
        </authorList>
    </citation>
    <scope>NUCLEOTIDE SEQUENCE [LARGE SCALE GENOMIC DNA]</scope>
    <source>
        <strain evidence="2">St1</strain>
    </source>
</reference>
<protein>
    <recommendedName>
        <fullName evidence="1">ABC-three component systems C-terminal domain-containing protein</fullName>
    </recommendedName>
</protein>
<name>A0A5M8P3N4_9BACT</name>
<comment type="caution">
    <text evidence="2">The sequence shown here is derived from an EMBL/GenBank/DDBJ whole genome shotgun (WGS) entry which is preliminary data.</text>
</comment>
<accession>A0A5M8P3N4</accession>
<dbReference type="Proteomes" id="UP000324575">
    <property type="component" value="Unassembled WGS sequence"/>
</dbReference>
<feature type="domain" description="ABC-three component systems C-terminal" evidence="1">
    <location>
        <begin position="124"/>
        <end position="267"/>
    </location>
</feature>
<dbReference type="EMBL" id="SNRX01000004">
    <property type="protein sequence ID" value="KAA6302936.1"/>
    <property type="molecule type" value="Genomic_DNA"/>
</dbReference>
<dbReference type="Pfam" id="PF20275">
    <property type="entry name" value="CTD10"/>
    <property type="match status" value="1"/>
</dbReference>
<organism evidence="2 3">
    <name type="scientific">Candidatus Ordinivivax streblomastigis</name>
    <dbReference type="NCBI Taxonomy" id="2540710"/>
    <lineage>
        <taxon>Bacteria</taxon>
        <taxon>Pseudomonadati</taxon>
        <taxon>Bacteroidota</taxon>
        <taxon>Bacteroidia</taxon>
        <taxon>Bacteroidales</taxon>
        <taxon>Candidatus Ordinivivax</taxon>
    </lineage>
</organism>
<evidence type="ECO:0000313" key="3">
    <source>
        <dbReference type="Proteomes" id="UP000324575"/>
    </source>
</evidence>
<evidence type="ECO:0000259" key="1">
    <source>
        <dbReference type="Pfam" id="PF20275"/>
    </source>
</evidence>